<evidence type="ECO:0000313" key="1">
    <source>
        <dbReference type="EMBL" id="KRZ68905.1"/>
    </source>
</evidence>
<protein>
    <submittedName>
        <fullName evidence="1">Uncharacterized protein</fullName>
    </submittedName>
</protein>
<dbReference type="EMBL" id="JYDO01000151">
    <property type="protein sequence ID" value="KRZ68905.1"/>
    <property type="molecule type" value="Genomic_DNA"/>
</dbReference>
<gene>
    <name evidence="1" type="ORF">T10_13150</name>
</gene>
<accession>A0A0V1MAY1</accession>
<name>A0A0V1MAY1_9BILA</name>
<evidence type="ECO:0000313" key="2">
    <source>
        <dbReference type="Proteomes" id="UP000054843"/>
    </source>
</evidence>
<keyword evidence="2" id="KW-1185">Reference proteome</keyword>
<sequence length="83" mass="9770">MGTSTFGSLSTAIRREVPPRAMTEPDFIEKATDLGYTQRRISDRSSSYQATCYLYRHAFPLFPYNHARTVWKRLRMLRIQCYS</sequence>
<dbReference type="AlphaFoldDB" id="A0A0V1MAY1"/>
<dbReference type="Proteomes" id="UP000054843">
    <property type="component" value="Unassembled WGS sequence"/>
</dbReference>
<reference evidence="1 2" key="1">
    <citation type="submission" date="2015-01" db="EMBL/GenBank/DDBJ databases">
        <title>Evolution of Trichinella species and genotypes.</title>
        <authorList>
            <person name="Korhonen P.K."/>
            <person name="Edoardo P."/>
            <person name="Giuseppe L.R."/>
            <person name="Gasser R.B."/>
        </authorList>
    </citation>
    <scope>NUCLEOTIDE SEQUENCE [LARGE SCALE GENOMIC DNA]</scope>
    <source>
        <strain evidence="1">ISS1980</strain>
    </source>
</reference>
<organism evidence="1 2">
    <name type="scientific">Trichinella papuae</name>
    <dbReference type="NCBI Taxonomy" id="268474"/>
    <lineage>
        <taxon>Eukaryota</taxon>
        <taxon>Metazoa</taxon>
        <taxon>Ecdysozoa</taxon>
        <taxon>Nematoda</taxon>
        <taxon>Enoplea</taxon>
        <taxon>Dorylaimia</taxon>
        <taxon>Trichinellida</taxon>
        <taxon>Trichinellidae</taxon>
        <taxon>Trichinella</taxon>
    </lineage>
</organism>
<proteinExistence type="predicted"/>
<comment type="caution">
    <text evidence="1">The sequence shown here is derived from an EMBL/GenBank/DDBJ whole genome shotgun (WGS) entry which is preliminary data.</text>
</comment>